<proteinExistence type="predicted"/>
<reference evidence="1 2" key="1">
    <citation type="submission" date="2019-02" db="EMBL/GenBank/DDBJ databases">
        <title>Deep-cultivation of Planctomycetes and their phenomic and genomic characterization uncovers novel biology.</title>
        <authorList>
            <person name="Wiegand S."/>
            <person name="Jogler M."/>
            <person name="Boedeker C."/>
            <person name="Pinto D."/>
            <person name="Vollmers J."/>
            <person name="Rivas-Marin E."/>
            <person name="Kohn T."/>
            <person name="Peeters S.H."/>
            <person name="Heuer A."/>
            <person name="Rast P."/>
            <person name="Oberbeckmann S."/>
            <person name="Bunk B."/>
            <person name="Jeske O."/>
            <person name="Meyerdierks A."/>
            <person name="Storesund J.E."/>
            <person name="Kallscheuer N."/>
            <person name="Luecker S."/>
            <person name="Lage O.M."/>
            <person name="Pohl T."/>
            <person name="Merkel B.J."/>
            <person name="Hornburger P."/>
            <person name="Mueller R.-W."/>
            <person name="Bruemmer F."/>
            <person name="Labrenz M."/>
            <person name="Spormann A.M."/>
            <person name="Op den Camp H."/>
            <person name="Overmann J."/>
            <person name="Amann R."/>
            <person name="Jetten M.S.M."/>
            <person name="Mascher T."/>
            <person name="Medema M.H."/>
            <person name="Devos D.P."/>
            <person name="Kaster A.-K."/>
            <person name="Ovreas L."/>
            <person name="Rohde M."/>
            <person name="Galperin M.Y."/>
            <person name="Jogler C."/>
        </authorList>
    </citation>
    <scope>NUCLEOTIDE SEQUENCE [LARGE SCALE GENOMIC DNA]</scope>
    <source>
        <strain evidence="1 2">Pla133</strain>
    </source>
</reference>
<sequence>MTETALLEALACRLGLILGRFPCKRNGREHFDGFIAEKFADWLVTKFEEEAPVRSLEDLDG</sequence>
<dbReference type="KEGG" id="pbap:Pla133_27740"/>
<dbReference type="RefSeq" id="WP_145066050.1">
    <property type="nucleotide sequence ID" value="NZ_CP036287.1"/>
</dbReference>
<gene>
    <name evidence="1" type="ORF">Pla133_27740</name>
</gene>
<dbReference type="Proteomes" id="UP000316921">
    <property type="component" value="Chromosome"/>
</dbReference>
<protein>
    <submittedName>
        <fullName evidence="1">Uncharacterized protein</fullName>
    </submittedName>
</protein>
<evidence type="ECO:0000313" key="1">
    <source>
        <dbReference type="EMBL" id="QDU67686.1"/>
    </source>
</evidence>
<dbReference type="EMBL" id="CP036287">
    <property type="protein sequence ID" value="QDU67686.1"/>
    <property type="molecule type" value="Genomic_DNA"/>
</dbReference>
<accession>A0A518BL39</accession>
<keyword evidence="2" id="KW-1185">Reference proteome</keyword>
<name>A0A518BL39_9BACT</name>
<dbReference type="AlphaFoldDB" id="A0A518BL39"/>
<evidence type="ECO:0000313" key="2">
    <source>
        <dbReference type="Proteomes" id="UP000316921"/>
    </source>
</evidence>
<organism evidence="1 2">
    <name type="scientific">Engelhardtia mirabilis</name>
    <dbReference type="NCBI Taxonomy" id="2528011"/>
    <lineage>
        <taxon>Bacteria</taxon>
        <taxon>Pseudomonadati</taxon>
        <taxon>Planctomycetota</taxon>
        <taxon>Planctomycetia</taxon>
        <taxon>Planctomycetia incertae sedis</taxon>
        <taxon>Engelhardtia</taxon>
    </lineage>
</organism>